<dbReference type="AlphaFoldDB" id="A0A7C8KK41"/>
<accession>A0A7C8KK41</accession>
<feature type="chain" id="PRO_5043725264" evidence="2">
    <location>
        <begin position="32"/>
        <end position="450"/>
    </location>
</feature>
<feature type="compositionally biased region" description="Acidic residues" evidence="1">
    <location>
        <begin position="359"/>
        <end position="371"/>
    </location>
</feature>
<reference evidence="3 4" key="1">
    <citation type="submission" date="2019-03" db="EMBL/GenBank/DDBJ databases">
        <title>Nematode-trapping fungi genome.</title>
        <authorList>
            <person name="Vidal-Diez De Ulzurrun G."/>
        </authorList>
    </citation>
    <scope>NUCLEOTIDE SEQUENCE [LARGE SCALE GENOMIC DNA]</scope>
    <source>
        <strain evidence="3 4">TWF154</strain>
    </source>
</reference>
<evidence type="ECO:0000313" key="3">
    <source>
        <dbReference type="EMBL" id="TGJ62632.1"/>
    </source>
</evidence>
<evidence type="ECO:0000256" key="2">
    <source>
        <dbReference type="SAM" id="SignalP"/>
    </source>
</evidence>
<sequence>MRPRRMPIWHYCCYALTLLMSLYSFLPGSLAVPMLDNNNSALAINSSTSIPAAASTLPFKYTDLSTTTASNTSTQARGIEGSSPADFKTSINHNDTKRVISPNIFIARWEVVCPTPNWILRNMDLNPRSYPKFRISAQMNYADGRSRPHLINDVSELDSMGNTAKNSLLHRVRMYGTKCRTCICDPETGEMKPAGAPNRAVRPYLWCWRGTESPEACRSWWIEDLQKNTASSIVHTKDCYCKVTAGQPLPIQGESYQAHLDALERVPQAFRDQLPDYEWAPPGTAINARPTWLQEAPPPFAPLPELEPGASAELRPATSPELGPALEEPPELVDMDQLERLLLDTGAVPYARQPAPEEPGGEPDGEPDGESIIESSAGPSRGPPLYRAHDHQGWRRPRRYYDPVRDFGRPAGGSAPPPLLRRRDHSLKTREISMPNQVGNTQMDETTKAQ</sequence>
<dbReference type="OrthoDB" id="5410474at2759"/>
<organism evidence="3 4">
    <name type="scientific">Orbilia oligospora</name>
    <name type="common">Nematode-trapping fungus</name>
    <name type="synonym">Arthrobotrys oligospora</name>
    <dbReference type="NCBI Taxonomy" id="2813651"/>
    <lineage>
        <taxon>Eukaryota</taxon>
        <taxon>Fungi</taxon>
        <taxon>Dikarya</taxon>
        <taxon>Ascomycota</taxon>
        <taxon>Pezizomycotina</taxon>
        <taxon>Orbiliomycetes</taxon>
        <taxon>Orbiliales</taxon>
        <taxon>Orbiliaceae</taxon>
        <taxon>Orbilia</taxon>
    </lineage>
</organism>
<comment type="caution">
    <text evidence="3">The sequence shown here is derived from an EMBL/GenBank/DDBJ whole genome shotgun (WGS) entry which is preliminary data.</text>
</comment>
<protein>
    <submittedName>
        <fullName evidence="3">Uncharacterized protein</fullName>
    </submittedName>
</protein>
<dbReference type="EMBL" id="SOZJ01000009">
    <property type="protein sequence ID" value="TGJ62632.1"/>
    <property type="molecule type" value="Genomic_DNA"/>
</dbReference>
<name>A0A7C8KK41_ORBOL</name>
<evidence type="ECO:0000313" key="4">
    <source>
        <dbReference type="Proteomes" id="UP000297595"/>
    </source>
</evidence>
<evidence type="ECO:0000256" key="1">
    <source>
        <dbReference type="SAM" id="MobiDB-lite"/>
    </source>
</evidence>
<feature type="signal peptide" evidence="2">
    <location>
        <begin position="1"/>
        <end position="31"/>
    </location>
</feature>
<feature type="region of interest" description="Disordered" evidence="1">
    <location>
        <begin position="70"/>
        <end position="90"/>
    </location>
</feature>
<feature type="region of interest" description="Disordered" evidence="1">
    <location>
        <begin position="350"/>
        <end position="450"/>
    </location>
</feature>
<feature type="compositionally biased region" description="Basic and acidic residues" evidence="1">
    <location>
        <begin position="387"/>
        <end position="408"/>
    </location>
</feature>
<gene>
    <name evidence="3" type="ORF">EYR41_011822</name>
</gene>
<feature type="compositionally biased region" description="Polar residues" evidence="1">
    <location>
        <begin position="434"/>
        <end position="444"/>
    </location>
</feature>
<keyword evidence="2" id="KW-0732">Signal</keyword>
<dbReference type="Proteomes" id="UP000297595">
    <property type="component" value="Unassembled WGS sequence"/>
</dbReference>
<feature type="region of interest" description="Disordered" evidence="1">
    <location>
        <begin position="296"/>
        <end position="329"/>
    </location>
</feature>
<proteinExistence type="predicted"/>